<protein>
    <submittedName>
        <fullName evidence="3">Uncharacterized protein</fullName>
    </submittedName>
</protein>
<feature type="region of interest" description="Disordered" evidence="1">
    <location>
        <begin position="455"/>
        <end position="496"/>
    </location>
</feature>
<organism evidence="3 4">
    <name type="scientific">Phytophthora oleae</name>
    <dbReference type="NCBI Taxonomy" id="2107226"/>
    <lineage>
        <taxon>Eukaryota</taxon>
        <taxon>Sar</taxon>
        <taxon>Stramenopiles</taxon>
        <taxon>Oomycota</taxon>
        <taxon>Peronosporomycetes</taxon>
        <taxon>Peronosporales</taxon>
        <taxon>Peronosporaceae</taxon>
        <taxon>Phytophthora</taxon>
    </lineage>
</organism>
<name>A0ABD3F667_9STRA</name>
<evidence type="ECO:0000256" key="1">
    <source>
        <dbReference type="SAM" id="MobiDB-lite"/>
    </source>
</evidence>
<sequence length="496" mass="51587">MATSCSGVTTCLSEGSTECDLTSETCPPCVYALTGGDYSCYSRDTSGACPFSGAYAECDGSSTSTSTSSKSSSKSSGSNSETTPTPTTKTPAKTTATPTEARTNAPTDAPTETPTSAPETSTTSGTSDSTSSQTGTSGTSTTTKATTAPTSSGSDTTQASQTSASDKGAEKALTSNTTATSGSPAVVNLALIGGAVVLVVIVLAFVARRVVKKKKMTATQEHTVSSGHNSAWSDRTLNTGTSGGNLYSTYSYKDNGSKDNGISMMSDSQASSTYGPGYHGQSGTDQRPTADFSNYGEQSKYAENSQYYSDYGVSTGPELAAGAAAAGHYANNTAPSGAANHFVDVTATTTSMRQSELDSIRSGQQPLTVSQLMPTAIDEDEEEAYATRRKAANQYGVAHPTTYNFQVPAAAVPPSTRKPQIFGGSTASSMRSDYDIVDPITMRDVEARNTEMLAEDSRYPKFSFESEASSADLYEGDSSEEESDEERVRHGEEHTI</sequence>
<feature type="compositionally biased region" description="Low complexity" evidence="1">
    <location>
        <begin position="60"/>
        <end position="166"/>
    </location>
</feature>
<feature type="transmembrane region" description="Helical" evidence="2">
    <location>
        <begin position="185"/>
        <end position="207"/>
    </location>
</feature>
<accession>A0ABD3F667</accession>
<feature type="region of interest" description="Disordered" evidence="1">
    <location>
        <begin position="266"/>
        <end position="293"/>
    </location>
</feature>
<keyword evidence="2" id="KW-0472">Membrane</keyword>
<dbReference type="AlphaFoldDB" id="A0ABD3F667"/>
<dbReference type="EMBL" id="JBIMZQ010000032">
    <property type="protein sequence ID" value="KAL3662355.1"/>
    <property type="molecule type" value="Genomic_DNA"/>
</dbReference>
<feature type="compositionally biased region" description="Acidic residues" evidence="1">
    <location>
        <begin position="474"/>
        <end position="485"/>
    </location>
</feature>
<feature type="compositionally biased region" description="Polar residues" evidence="1">
    <location>
        <begin position="281"/>
        <end position="293"/>
    </location>
</feature>
<comment type="caution">
    <text evidence="3">The sequence shown here is derived from an EMBL/GenBank/DDBJ whole genome shotgun (WGS) entry which is preliminary data.</text>
</comment>
<gene>
    <name evidence="3" type="ORF">V7S43_012682</name>
</gene>
<keyword evidence="2" id="KW-0812">Transmembrane</keyword>
<keyword evidence="4" id="KW-1185">Reference proteome</keyword>
<evidence type="ECO:0000313" key="4">
    <source>
        <dbReference type="Proteomes" id="UP001632037"/>
    </source>
</evidence>
<evidence type="ECO:0000313" key="3">
    <source>
        <dbReference type="EMBL" id="KAL3662355.1"/>
    </source>
</evidence>
<keyword evidence="2" id="KW-1133">Transmembrane helix</keyword>
<feature type="compositionally biased region" description="Basic and acidic residues" evidence="1">
    <location>
        <begin position="486"/>
        <end position="496"/>
    </location>
</feature>
<reference evidence="3 4" key="1">
    <citation type="submission" date="2024-09" db="EMBL/GenBank/DDBJ databases">
        <title>Genome sequencing and assembly of Phytophthora oleae, isolate VK10A, causative agent of rot of olive drupes.</title>
        <authorList>
            <person name="Conti Taguali S."/>
            <person name="Riolo M."/>
            <person name="La Spada F."/>
            <person name="Cacciola S.O."/>
            <person name="Dionisio G."/>
        </authorList>
    </citation>
    <scope>NUCLEOTIDE SEQUENCE [LARGE SCALE GENOMIC DNA]</scope>
    <source>
        <strain evidence="3 4">VK10A</strain>
    </source>
</reference>
<feature type="region of interest" description="Disordered" evidence="1">
    <location>
        <begin position="59"/>
        <end position="181"/>
    </location>
</feature>
<dbReference type="Proteomes" id="UP001632037">
    <property type="component" value="Unassembled WGS sequence"/>
</dbReference>
<evidence type="ECO:0000256" key="2">
    <source>
        <dbReference type="SAM" id="Phobius"/>
    </source>
</evidence>
<proteinExistence type="predicted"/>